<evidence type="ECO:0000313" key="2">
    <source>
        <dbReference type="EMBL" id="CAB4140869.1"/>
    </source>
</evidence>
<name>A0A6J5MAY5_9CAUD</name>
<accession>A0A6J5MAY5</accession>
<dbReference type="EMBL" id="LR796380">
    <property type="protein sequence ID" value="CAB4140869.1"/>
    <property type="molecule type" value="Genomic_DNA"/>
</dbReference>
<reference evidence="2" key="1">
    <citation type="submission" date="2020-04" db="EMBL/GenBank/DDBJ databases">
        <authorList>
            <person name="Chiriac C."/>
            <person name="Salcher M."/>
            <person name="Ghai R."/>
            <person name="Kavagutti S V."/>
        </authorList>
    </citation>
    <scope>NUCLEOTIDE SEQUENCE</scope>
</reference>
<protein>
    <submittedName>
        <fullName evidence="2">Uncharacterized protein</fullName>
    </submittedName>
</protein>
<sequence>MIDTLFWFTGAAVWVSNALVIVAFILFLLYKAFRATVDVASQLLYLKVLKKPRAQDVSLTVAWWSSFDQAEWERIGWRFRQMMKGKTDAT</sequence>
<proteinExistence type="predicted"/>
<keyword evidence="1" id="KW-0812">Transmembrane</keyword>
<gene>
    <name evidence="2" type="ORF">UFOVP395_204</name>
</gene>
<organism evidence="2">
    <name type="scientific">uncultured Caudovirales phage</name>
    <dbReference type="NCBI Taxonomy" id="2100421"/>
    <lineage>
        <taxon>Viruses</taxon>
        <taxon>Duplodnaviria</taxon>
        <taxon>Heunggongvirae</taxon>
        <taxon>Uroviricota</taxon>
        <taxon>Caudoviricetes</taxon>
        <taxon>Peduoviridae</taxon>
        <taxon>Maltschvirus</taxon>
        <taxon>Maltschvirus maltsch</taxon>
    </lineage>
</organism>
<keyword evidence="1" id="KW-0472">Membrane</keyword>
<feature type="transmembrane region" description="Helical" evidence="1">
    <location>
        <begin position="6"/>
        <end position="30"/>
    </location>
</feature>
<evidence type="ECO:0000256" key="1">
    <source>
        <dbReference type="SAM" id="Phobius"/>
    </source>
</evidence>
<keyword evidence="1" id="KW-1133">Transmembrane helix</keyword>